<gene>
    <name evidence="1" type="ORF">SLY_0924</name>
</gene>
<name>R4S1Z1_PHYAS</name>
<dbReference type="AlphaFoldDB" id="R4S1Z1"/>
<protein>
    <submittedName>
        <fullName evidence="1">Uncharacterized protein</fullName>
    </submittedName>
</protein>
<dbReference type="EMBL" id="CP002548">
    <property type="protein sequence ID" value="AGL90839.1"/>
    <property type="molecule type" value="Genomic_DNA"/>
</dbReference>
<evidence type="ECO:0000313" key="1">
    <source>
        <dbReference type="EMBL" id="AGL90839.1"/>
    </source>
</evidence>
<dbReference type="KEGG" id="nzs:SLY_0924"/>
<dbReference type="HOGENOM" id="CLU_3398768_0_0_14"/>
<keyword evidence="2" id="KW-1185">Reference proteome</keyword>
<sequence length="31" mass="3865">MVFQKIIFFLEKNVVLKWCHFRGAYQFKETL</sequence>
<dbReference type="Proteomes" id="UP000013941">
    <property type="component" value="Chromosome"/>
</dbReference>
<reference evidence="1 2" key="1">
    <citation type="journal article" date="2013" name="BMC Genomics">
        <title>Comparison of the complete genome sequence of two closely related isolates of 'Candidatus Phytoplasma australiense' reveals genome plasticity.</title>
        <authorList>
            <person name="Andersen M.T."/>
            <person name="Liefting L.W."/>
            <person name="Havukkala I."/>
            <person name="Beever R.E."/>
        </authorList>
    </citation>
    <scope>NUCLEOTIDE SEQUENCE [LARGE SCALE GENOMIC DNA]</scope>
    <source>
        <strain evidence="1 2">NZSb11</strain>
    </source>
</reference>
<organism evidence="1 2">
    <name type="scientific">Strawberry lethal yellows phytoplasma (CPA) str. NZSb11</name>
    <dbReference type="NCBI Taxonomy" id="980422"/>
    <lineage>
        <taxon>Bacteria</taxon>
        <taxon>Bacillati</taxon>
        <taxon>Mycoplasmatota</taxon>
        <taxon>Mollicutes</taxon>
        <taxon>Acholeplasmatales</taxon>
        <taxon>Acholeplasmataceae</taxon>
        <taxon>Candidatus Phytoplasma</taxon>
        <taxon>16SrXII (Stolbur group)</taxon>
    </lineage>
</organism>
<evidence type="ECO:0000313" key="2">
    <source>
        <dbReference type="Proteomes" id="UP000013941"/>
    </source>
</evidence>
<accession>R4S1Z1</accession>
<proteinExistence type="predicted"/>